<dbReference type="SUPFAM" id="SSF53098">
    <property type="entry name" value="Ribonuclease H-like"/>
    <property type="match status" value="1"/>
</dbReference>
<evidence type="ECO:0000313" key="5">
    <source>
        <dbReference type="EMBL" id="GHO97581.1"/>
    </source>
</evidence>
<name>A0A8J3IYJ5_9CHLR</name>
<dbReference type="InterPro" id="IPR052183">
    <property type="entry name" value="IS_Transposase"/>
</dbReference>
<protein>
    <recommendedName>
        <fullName evidence="4">DDE domain-containing protein</fullName>
    </recommendedName>
</protein>
<dbReference type="NCBIfam" id="NF033587">
    <property type="entry name" value="transpos_IS6"/>
    <property type="match status" value="1"/>
</dbReference>
<evidence type="ECO:0000256" key="1">
    <source>
        <dbReference type="ARBA" id="ARBA00022578"/>
    </source>
</evidence>
<keyword evidence="1" id="KW-0815">Transposition</keyword>
<dbReference type="GO" id="GO:0003677">
    <property type="term" value="F:DNA binding"/>
    <property type="evidence" value="ECO:0007669"/>
    <property type="project" value="UniProtKB-KW"/>
</dbReference>
<dbReference type="InterPro" id="IPR032874">
    <property type="entry name" value="DDE_dom"/>
</dbReference>
<keyword evidence="2" id="KW-0238">DNA-binding</keyword>
<proteinExistence type="predicted"/>
<evidence type="ECO:0000256" key="2">
    <source>
        <dbReference type="ARBA" id="ARBA00023125"/>
    </source>
</evidence>
<dbReference type="AlphaFoldDB" id="A0A8J3IYJ5"/>
<dbReference type="PANTHER" id="PTHR35528:SF3">
    <property type="entry name" value="BLL1675 PROTEIN"/>
    <property type="match status" value="1"/>
</dbReference>
<dbReference type="Pfam" id="PF13610">
    <property type="entry name" value="DDE_Tnp_IS240"/>
    <property type="match status" value="1"/>
</dbReference>
<keyword evidence="6" id="KW-1185">Reference proteome</keyword>
<organism evidence="5 6">
    <name type="scientific">Reticulibacter mediterranei</name>
    <dbReference type="NCBI Taxonomy" id="2778369"/>
    <lineage>
        <taxon>Bacteria</taxon>
        <taxon>Bacillati</taxon>
        <taxon>Chloroflexota</taxon>
        <taxon>Ktedonobacteria</taxon>
        <taxon>Ktedonobacterales</taxon>
        <taxon>Reticulibacteraceae</taxon>
        <taxon>Reticulibacter</taxon>
    </lineage>
</organism>
<dbReference type="PANTHER" id="PTHR35528">
    <property type="entry name" value="BLL1675 PROTEIN"/>
    <property type="match status" value="1"/>
</dbReference>
<dbReference type="GO" id="GO:0032196">
    <property type="term" value="P:transposition"/>
    <property type="evidence" value="ECO:0007669"/>
    <property type="project" value="UniProtKB-KW"/>
</dbReference>
<accession>A0A8J3IYJ5</accession>
<dbReference type="RefSeq" id="WP_220208117.1">
    <property type="nucleotide sequence ID" value="NZ_BNJK01000001.1"/>
</dbReference>
<evidence type="ECO:0000313" key="6">
    <source>
        <dbReference type="Proteomes" id="UP000597444"/>
    </source>
</evidence>
<keyword evidence="3" id="KW-0233">DNA recombination</keyword>
<feature type="domain" description="DDE" evidence="4">
    <location>
        <begin position="110"/>
        <end position="239"/>
    </location>
</feature>
<gene>
    <name evidence="5" type="ORF">KSF_076290</name>
</gene>
<reference evidence="5" key="1">
    <citation type="submission" date="2020-10" db="EMBL/GenBank/DDBJ databases">
        <title>Taxonomic study of unclassified bacteria belonging to the class Ktedonobacteria.</title>
        <authorList>
            <person name="Yabe S."/>
            <person name="Wang C.M."/>
            <person name="Zheng Y."/>
            <person name="Sakai Y."/>
            <person name="Cavaletti L."/>
            <person name="Monciardini P."/>
            <person name="Donadio S."/>
        </authorList>
    </citation>
    <scope>NUCLEOTIDE SEQUENCE</scope>
    <source>
        <strain evidence="5">ID150040</strain>
    </source>
</reference>
<dbReference type="Proteomes" id="UP000597444">
    <property type="component" value="Unassembled WGS sequence"/>
</dbReference>
<dbReference type="InterPro" id="IPR012337">
    <property type="entry name" value="RNaseH-like_sf"/>
</dbReference>
<sequence length="272" mass="32014">MNCPHCASATTKEQTKKTALGYRTFRCSDCKQAFNEQTGTPFNFLEYPTDIVLLVVLWRLRYKLSLRDLAEMFLERGWVFTHEAVRDWEAQFAPLIAEQLRTKRRGQAGTSWYVDETYIKVHGKWCYFYRAIDSDGNLVDSMLSEKRDMEAATRFFKQAVEMVGYAPDQVTTDGHDSYPRAIRETLGSHVLHRCNPYLNNRLEQDHRGIKQRYYPMRGFGRFSSAARFCRTFDELRQFFRFRTIMNQSVPLAHQRELFRQRLAALQALVQIS</sequence>
<evidence type="ECO:0000259" key="4">
    <source>
        <dbReference type="Pfam" id="PF13610"/>
    </source>
</evidence>
<dbReference type="GO" id="GO:0006310">
    <property type="term" value="P:DNA recombination"/>
    <property type="evidence" value="ECO:0007669"/>
    <property type="project" value="UniProtKB-KW"/>
</dbReference>
<evidence type="ECO:0000256" key="3">
    <source>
        <dbReference type="ARBA" id="ARBA00023172"/>
    </source>
</evidence>
<dbReference type="EMBL" id="BNJK01000001">
    <property type="protein sequence ID" value="GHO97581.1"/>
    <property type="molecule type" value="Genomic_DNA"/>
</dbReference>
<comment type="caution">
    <text evidence="5">The sequence shown here is derived from an EMBL/GenBank/DDBJ whole genome shotgun (WGS) entry which is preliminary data.</text>
</comment>
<dbReference type="InterPro" id="IPR047930">
    <property type="entry name" value="Transpos_IS6"/>
</dbReference>